<dbReference type="GO" id="GO:0008551">
    <property type="term" value="F:P-type cadmium transporter activity"/>
    <property type="evidence" value="ECO:0007669"/>
    <property type="project" value="UniProtKB-EC"/>
</dbReference>
<dbReference type="NCBIfam" id="TIGR01525">
    <property type="entry name" value="ATPase-IB_hvy"/>
    <property type="match status" value="1"/>
</dbReference>
<keyword evidence="5 12" id="KW-0479">Metal-binding</keyword>
<dbReference type="SUPFAM" id="SSF56784">
    <property type="entry name" value="HAD-like"/>
    <property type="match status" value="1"/>
</dbReference>
<feature type="transmembrane region" description="Helical" evidence="12">
    <location>
        <begin position="231"/>
        <end position="249"/>
    </location>
</feature>
<dbReference type="FunFam" id="2.70.150.10:FF:000002">
    <property type="entry name" value="Copper-transporting ATPase 1, putative"/>
    <property type="match status" value="1"/>
</dbReference>
<feature type="transmembrane region" description="Helical" evidence="12">
    <location>
        <begin position="255"/>
        <end position="275"/>
    </location>
</feature>
<evidence type="ECO:0000313" key="14">
    <source>
        <dbReference type="EMBL" id="QDK71936.1"/>
    </source>
</evidence>
<comment type="catalytic activity">
    <reaction evidence="11">
        <text>Cd(2+)(in) + ATP + H2O = Cd(2+)(out) + ADP + phosphate + H(+)</text>
        <dbReference type="Rhea" id="RHEA:12132"/>
        <dbReference type="ChEBI" id="CHEBI:15377"/>
        <dbReference type="ChEBI" id="CHEBI:15378"/>
        <dbReference type="ChEBI" id="CHEBI:30616"/>
        <dbReference type="ChEBI" id="CHEBI:43474"/>
        <dbReference type="ChEBI" id="CHEBI:48775"/>
        <dbReference type="ChEBI" id="CHEBI:456216"/>
        <dbReference type="EC" id="7.2.2.21"/>
    </reaction>
</comment>
<dbReference type="SFLD" id="SFLDS00003">
    <property type="entry name" value="Haloacid_Dehalogenase"/>
    <property type="match status" value="1"/>
</dbReference>
<evidence type="ECO:0000256" key="1">
    <source>
        <dbReference type="ARBA" id="ARBA00004651"/>
    </source>
</evidence>
<dbReference type="GO" id="GO:0046872">
    <property type="term" value="F:metal ion binding"/>
    <property type="evidence" value="ECO:0007669"/>
    <property type="project" value="UniProtKB-KW"/>
</dbReference>
<feature type="transmembrane region" description="Helical" evidence="12">
    <location>
        <begin position="588"/>
        <end position="606"/>
    </location>
</feature>
<evidence type="ECO:0000256" key="8">
    <source>
        <dbReference type="ARBA" id="ARBA00023065"/>
    </source>
</evidence>
<keyword evidence="8" id="KW-0406">Ion transport</keyword>
<keyword evidence="3" id="KW-0104">Cadmium</keyword>
<dbReference type="NCBIfam" id="TIGR01511">
    <property type="entry name" value="ATPase-IB1_Cu"/>
    <property type="match status" value="1"/>
</dbReference>
<dbReference type="NCBIfam" id="TIGR01494">
    <property type="entry name" value="ATPase_P-type"/>
    <property type="match status" value="1"/>
</dbReference>
<dbReference type="PRINTS" id="PR00120">
    <property type="entry name" value="HATPASE"/>
</dbReference>
<dbReference type="CDD" id="cd02079">
    <property type="entry name" value="P-type_ATPase_HM"/>
    <property type="match status" value="1"/>
</dbReference>
<feature type="transmembrane region" description="Helical" evidence="12">
    <location>
        <begin position="64"/>
        <end position="82"/>
    </location>
</feature>
<dbReference type="OrthoDB" id="9813266at2"/>
<dbReference type="InterPro" id="IPR018303">
    <property type="entry name" value="ATPase_P-typ_P_site"/>
</dbReference>
<comment type="similarity">
    <text evidence="2 12">Belongs to the cation transport ATPase (P-type) (TC 3.A.3) family. Type IB subfamily.</text>
</comment>
<dbReference type="InterPro" id="IPR044492">
    <property type="entry name" value="P_typ_ATPase_HD_dom"/>
</dbReference>
<evidence type="ECO:0000256" key="5">
    <source>
        <dbReference type="ARBA" id="ARBA00022723"/>
    </source>
</evidence>
<feature type="domain" description="P-type ATPase A" evidence="13">
    <location>
        <begin position="128"/>
        <end position="215"/>
    </location>
</feature>
<keyword evidence="15" id="KW-1185">Reference proteome</keyword>
<evidence type="ECO:0000313" key="15">
    <source>
        <dbReference type="Proteomes" id="UP000315128"/>
    </source>
</evidence>
<dbReference type="EMBL" id="CP041356">
    <property type="protein sequence ID" value="QDK71936.1"/>
    <property type="molecule type" value="Genomic_DNA"/>
</dbReference>
<evidence type="ECO:0000256" key="9">
    <source>
        <dbReference type="ARBA" id="ARBA00023136"/>
    </source>
</evidence>
<keyword evidence="12" id="KW-0067">ATP-binding</keyword>
<dbReference type="PANTHER" id="PTHR48085:SF5">
    <property type="entry name" value="CADMIUM_ZINC-TRANSPORTING ATPASE HMA4-RELATED"/>
    <property type="match status" value="1"/>
</dbReference>
<keyword evidence="7 12" id="KW-1133">Transmembrane helix</keyword>
<dbReference type="Gene3D" id="2.70.150.10">
    <property type="entry name" value="Calcium-transporting ATPase, cytoplasmic transduction domain A"/>
    <property type="match status" value="1"/>
</dbReference>
<dbReference type="SUPFAM" id="SSF81665">
    <property type="entry name" value="Calcium ATPase, transmembrane domain M"/>
    <property type="match status" value="1"/>
</dbReference>
<dbReference type="InterPro" id="IPR023299">
    <property type="entry name" value="ATPase_P-typ_cyto_dom_N"/>
</dbReference>
<keyword evidence="6" id="KW-1278">Translocase</keyword>
<keyword evidence="9 12" id="KW-0472">Membrane</keyword>
<dbReference type="InterPro" id="IPR001757">
    <property type="entry name" value="P_typ_ATPase"/>
</dbReference>
<evidence type="ECO:0000259" key="13">
    <source>
        <dbReference type="Pfam" id="PF00122"/>
    </source>
</evidence>
<evidence type="ECO:0000256" key="12">
    <source>
        <dbReference type="RuleBase" id="RU362081"/>
    </source>
</evidence>
<dbReference type="GO" id="GO:0005524">
    <property type="term" value="F:ATP binding"/>
    <property type="evidence" value="ECO:0007669"/>
    <property type="project" value="UniProtKB-UniRule"/>
</dbReference>
<keyword evidence="12" id="KW-1003">Cell membrane</keyword>
<evidence type="ECO:0000256" key="4">
    <source>
        <dbReference type="ARBA" id="ARBA00022692"/>
    </source>
</evidence>
<dbReference type="PROSITE" id="PS01229">
    <property type="entry name" value="COF_2"/>
    <property type="match status" value="1"/>
</dbReference>
<feature type="transmembrane region" description="Helical" evidence="12">
    <location>
        <begin position="37"/>
        <end position="57"/>
    </location>
</feature>
<dbReference type="Pfam" id="PF00702">
    <property type="entry name" value="Hydrolase"/>
    <property type="match status" value="1"/>
</dbReference>
<evidence type="ECO:0000256" key="11">
    <source>
        <dbReference type="ARBA" id="ARBA00049338"/>
    </source>
</evidence>
<sequence>MRFQRFIQKNSTKMMWSSSSLIALAFIGRGLQVEGLYLLGMILASVLGAVPVLIHAVQALRARVISIDLLVLIAVIGAFAIGEFDESAIVTFLFTFGSFLEKWTLSKTRSSIKNLTQMAPTTATLASGESIDIDEVKIGEKLLVKTGAQIPVDASVINGLGYVNEASITGESRSVKKNSGDKVFAGTMLENGSLYILAKKIGEDTTFGKIIALVEEAQDAKSPAEKFIDRFAKYYTPAVLILALLIFAVTRNFQLAITILVLGCPGALVIGAPVSNVAGIGNGAKHGVLLKGGDVMHTFSKIDTLVFDKTGTLTLGNVEVVAAKTYGLTEKTLSALTDRIATVESQSDHPLARAIVRYIGTFSAASTDEISVIKGQGISTDNLLIGNEKLLTENNISLTEAQHEDLINFQNQGASTVLIAKDGQLKIIYAIADKVRPEALSALTRLRQQGISRTIMLTGDNVATAQVVARQLGIDEVHAELLPEQKAAIIQRLKRERRKIAFIGDGINDSPSLASADIGIAMGSGTDVAIDISDIVLMNSSFTELVHAYGLTQATVRNMTENIIIAVAVVLFLLIGLMLGGVTMASGMFVHEASILVVILNAMRLVRYQ</sequence>
<dbReference type="Gene3D" id="3.40.1110.10">
    <property type="entry name" value="Calcium-transporting ATPase, cytoplasmic domain N"/>
    <property type="match status" value="1"/>
</dbReference>
<dbReference type="AlphaFoldDB" id="A0A514ZBG0"/>
<dbReference type="SFLD" id="SFLDG00002">
    <property type="entry name" value="C1.7:_P-type_atpase_like"/>
    <property type="match status" value="1"/>
</dbReference>
<dbReference type="Gene3D" id="3.40.50.1000">
    <property type="entry name" value="HAD superfamily/HAD-like"/>
    <property type="match status" value="1"/>
</dbReference>
<dbReference type="PRINTS" id="PR00119">
    <property type="entry name" value="CATATPASE"/>
</dbReference>
<dbReference type="InterPro" id="IPR023214">
    <property type="entry name" value="HAD_sf"/>
</dbReference>
<keyword evidence="4 12" id="KW-0812">Transmembrane</keyword>
<dbReference type="InterPro" id="IPR036412">
    <property type="entry name" value="HAD-like_sf"/>
</dbReference>
<evidence type="ECO:0000256" key="6">
    <source>
        <dbReference type="ARBA" id="ARBA00022967"/>
    </source>
</evidence>
<organism evidence="14 15">
    <name type="scientific">Lactococcus protaetiae</name>
    <dbReference type="NCBI Taxonomy" id="2592653"/>
    <lineage>
        <taxon>Bacteria</taxon>
        <taxon>Bacillati</taxon>
        <taxon>Bacillota</taxon>
        <taxon>Bacilli</taxon>
        <taxon>Lactobacillales</taxon>
        <taxon>Streptococcaceae</taxon>
        <taxon>Lactococcus</taxon>
    </lineage>
</organism>
<dbReference type="GO" id="GO:0016887">
    <property type="term" value="F:ATP hydrolysis activity"/>
    <property type="evidence" value="ECO:0007669"/>
    <property type="project" value="InterPro"/>
</dbReference>
<evidence type="ECO:0000256" key="7">
    <source>
        <dbReference type="ARBA" id="ARBA00022989"/>
    </source>
</evidence>
<dbReference type="EC" id="7.2.2.21" evidence="10"/>
<keyword evidence="8" id="KW-0813">Transport</keyword>
<dbReference type="PANTHER" id="PTHR48085">
    <property type="entry name" value="CADMIUM/ZINC-TRANSPORTING ATPASE HMA2-RELATED"/>
    <property type="match status" value="1"/>
</dbReference>
<dbReference type="SFLD" id="SFLDF00027">
    <property type="entry name" value="p-type_atpase"/>
    <property type="match status" value="1"/>
</dbReference>
<feature type="transmembrane region" description="Helical" evidence="12">
    <location>
        <begin position="563"/>
        <end position="582"/>
    </location>
</feature>
<evidence type="ECO:0000256" key="10">
    <source>
        <dbReference type="ARBA" id="ARBA00039103"/>
    </source>
</evidence>
<dbReference type="KEGG" id="lack:FLP15_06375"/>
<dbReference type="PROSITE" id="PS00154">
    <property type="entry name" value="ATPASE_E1_E2"/>
    <property type="match status" value="1"/>
</dbReference>
<dbReference type="InterPro" id="IPR008250">
    <property type="entry name" value="ATPase_P-typ_transduc_dom_A_sf"/>
</dbReference>
<gene>
    <name evidence="14" type="ORF">FLP15_06375</name>
</gene>
<dbReference type="InterPro" id="IPR051014">
    <property type="entry name" value="Cation_Transport_ATPase_IB"/>
</dbReference>
<keyword evidence="12" id="KW-0547">Nucleotide-binding</keyword>
<reference evidence="14 15" key="1">
    <citation type="submission" date="2019-07" db="EMBL/GenBank/DDBJ databases">
        <title>Genome sequencing of KACC 19320.</title>
        <authorList>
            <person name="Heo J."/>
            <person name="Kim S.-J."/>
            <person name="Kim J.-S."/>
            <person name="Hong S.-B."/>
            <person name="Kwon S.-W."/>
        </authorList>
    </citation>
    <scope>NUCLEOTIDE SEQUENCE [LARGE SCALE GENOMIC DNA]</scope>
    <source>
        <strain evidence="14 15">KACC 19320</strain>
    </source>
</reference>
<proteinExistence type="inferred from homology"/>
<dbReference type="InterPro" id="IPR059000">
    <property type="entry name" value="ATPase_P-type_domA"/>
</dbReference>
<dbReference type="Proteomes" id="UP000315128">
    <property type="component" value="Chromosome"/>
</dbReference>
<dbReference type="InterPro" id="IPR023298">
    <property type="entry name" value="ATPase_P-typ_TM_dom_sf"/>
</dbReference>
<dbReference type="SUPFAM" id="SSF81653">
    <property type="entry name" value="Calcium ATPase, transduction domain A"/>
    <property type="match status" value="1"/>
</dbReference>
<comment type="subcellular location">
    <subcellularLocation>
        <location evidence="1">Cell membrane</location>
        <topology evidence="1">Multi-pass membrane protein</topology>
    </subcellularLocation>
</comment>
<dbReference type="SUPFAM" id="SSF81660">
    <property type="entry name" value="Metal cation-transporting ATPase, ATP-binding domain N"/>
    <property type="match status" value="1"/>
</dbReference>
<dbReference type="InterPro" id="IPR027256">
    <property type="entry name" value="P-typ_ATPase_IB"/>
</dbReference>
<evidence type="ECO:0000256" key="3">
    <source>
        <dbReference type="ARBA" id="ARBA00022539"/>
    </source>
</evidence>
<name>A0A514ZBG0_9LACT</name>
<evidence type="ECO:0000256" key="2">
    <source>
        <dbReference type="ARBA" id="ARBA00006024"/>
    </source>
</evidence>
<dbReference type="Pfam" id="PF00122">
    <property type="entry name" value="E1-E2_ATPase"/>
    <property type="match status" value="1"/>
</dbReference>
<dbReference type="GO" id="GO:0005886">
    <property type="term" value="C:plasma membrane"/>
    <property type="evidence" value="ECO:0007669"/>
    <property type="project" value="UniProtKB-SubCell"/>
</dbReference>
<accession>A0A514ZBG0</accession>
<dbReference type="RefSeq" id="WP_142767453.1">
    <property type="nucleotide sequence ID" value="NZ_CP041356.1"/>
</dbReference>
<protein>
    <recommendedName>
        <fullName evidence="10">Cd(2+)-exporting ATPase</fullName>
        <ecNumber evidence="10">7.2.2.21</ecNumber>
    </recommendedName>
</protein>